<name>A0AAW9DN69_ACIAO</name>
<evidence type="ECO:0000256" key="1">
    <source>
        <dbReference type="SAM" id="MobiDB-lite"/>
    </source>
</evidence>
<sequence length="190" mass="20157">MGVRRKPIPAAELEAWARYLRHVTPLPGVSVPMPPEPKLTEPKLTEPAPVDRKATPAQPTAGPEPKAAGKAPRRAALSIGVAPPGLDRATWARFRAGKIAPERVLDLHGMTKASAHVAVTALIAGAAGHGLRCVEIVTGHGRRGGGEGVLRREVPFWLNDAPLHALILAVCHPHAANEGALRVLLRRNRA</sequence>
<dbReference type="InterPro" id="IPR036063">
    <property type="entry name" value="Smr_dom_sf"/>
</dbReference>
<dbReference type="InterPro" id="IPR002625">
    <property type="entry name" value="Smr_dom"/>
</dbReference>
<dbReference type="Gene3D" id="3.30.1370.110">
    <property type="match status" value="1"/>
</dbReference>
<evidence type="ECO:0000313" key="4">
    <source>
        <dbReference type="Proteomes" id="UP001279553"/>
    </source>
</evidence>
<feature type="region of interest" description="Disordered" evidence="1">
    <location>
        <begin position="26"/>
        <end position="74"/>
    </location>
</feature>
<dbReference type="PROSITE" id="PS50828">
    <property type="entry name" value="SMR"/>
    <property type="match status" value="1"/>
</dbReference>
<keyword evidence="4" id="KW-1185">Reference proteome</keyword>
<evidence type="ECO:0000313" key="3">
    <source>
        <dbReference type="EMBL" id="MDX5930004.1"/>
    </source>
</evidence>
<evidence type="ECO:0000259" key="2">
    <source>
        <dbReference type="PROSITE" id="PS50828"/>
    </source>
</evidence>
<dbReference type="Proteomes" id="UP001279553">
    <property type="component" value="Unassembled WGS sequence"/>
</dbReference>
<dbReference type="PANTHER" id="PTHR35562">
    <property type="entry name" value="DNA ENDONUCLEASE SMRA-RELATED"/>
    <property type="match status" value="1"/>
</dbReference>
<feature type="compositionally biased region" description="Low complexity" evidence="1">
    <location>
        <begin position="61"/>
        <end position="74"/>
    </location>
</feature>
<dbReference type="SUPFAM" id="SSF160443">
    <property type="entry name" value="SMR domain-like"/>
    <property type="match status" value="1"/>
</dbReference>
<dbReference type="Pfam" id="PF01713">
    <property type="entry name" value="Smr"/>
    <property type="match status" value="1"/>
</dbReference>
<dbReference type="RefSeq" id="WP_319612977.1">
    <property type="nucleotide sequence ID" value="NZ_JAWXYB010000018.1"/>
</dbReference>
<dbReference type="EMBL" id="JAWXYB010000018">
    <property type="protein sequence ID" value="MDX5930004.1"/>
    <property type="molecule type" value="Genomic_DNA"/>
</dbReference>
<proteinExistence type="predicted"/>
<accession>A0AAW9DN69</accession>
<gene>
    <name evidence="3" type="ORF">SIL87_04395</name>
</gene>
<dbReference type="PANTHER" id="PTHR35562:SF2">
    <property type="entry name" value="DNA ENDONUCLEASE SMRA-RELATED"/>
    <property type="match status" value="1"/>
</dbReference>
<protein>
    <submittedName>
        <fullName evidence="3">Smr/MutS family protein</fullName>
    </submittedName>
</protein>
<feature type="compositionally biased region" description="Basic and acidic residues" evidence="1">
    <location>
        <begin position="38"/>
        <end position="54"/>
    </location>
</feature>
<comment type="caution">
    <text evidence="3">The sequence shown here is derived from an EMBL/GenBank/DDBJ whole genome shotgun (WGS) entry which is preliminary data.</text>
</comment>
<reference evidence="3 4" key="1">
    <citation type="submission" date="2023-11" db="EMBL/GenBank/DDBJ databases">
        <title>MicrobeMod: A computational toolkit for identifying prokaryotic methylation and restriction-modification with nanopore sequencing.</title>
        <authorList>
            <person name="Crits-Christoph A."/>
            <person name="Kang S.C."/>
            <person name="Lee H."/>
            <person name="Ostrov N."/>
        </authorList>
    </citation>
    <scope>NUCLEOTIDE SEQUENCE [LARGE SCALE GENOMIC DNA]</scope>
    <source>
        <strain evidence="3 4">DSMZ 700</strain>
    </source>
</reference>
<organism evidence="3 4">
    <name type="scientific">Acidiphilium acidophilum</name>
    <name type="common">Thiobacillus acidophilus</name>
    <dbReference type="NCBI Taxonomy" id="76588"/>
    <lineage>
        <taxon>Bacteria</taxon>
        <taxon>Pseudomonadati</taxon>
        <taxon>Pseudomonadota</taxon>
        <taxon>Alphaproteobacteria</taxon>
        <taxon>Acetobacterales</taxon>
        <taxon>Acidocellaceae</taxon>
        <taxon>Acidiphilium</taxon>
    </lineage>
</organism>
<dbReference type="AlphaFoldDB" id="A0AAW9DN69"/>
<feature type="domain" description="Smr" evidence="2">
    <location>
        <begin position="105"/>
        <end position="186"/>
    </location>
</feature>